<sequence>MSYSLNGSSNDHRVDELRRQHQQRQTRFFVTFGLVEGLALAAAAILIFVLGLIDPEQGIWVLIGIAAVGAFILSTSLMSMIRRHAREMRDLTGR</sequence>
<name>A0ABU0PA12_9MICO</name>
<reference evidence="2 3" key="1">
    <citation type="submission" date="2023-07" db="EMBL/GenBank/DDBJ databases">
        <title>Comparative genomics of wheat-associated soil bacteria to identify genetic determinants of phenazine resistance.</title>
        <authorList>
            <person name="Mouncey N."/>
        </authorList>
    </citation>
    <scope>NUCLEOTIDE SEQUENCE [LARGE SCALE GENOMIC DNA]</scope>
    <source>
        <strain evidence="2 3">W2I7</strain>
    </source>
</reference>
<feature type="transmembrane region" description="Helical" evidence="1">
    <location>
        <begin position="59"/>
        <end position="81"/>
    </location>
</feature>
<dbReference type="EMBL" id="JAUSXK010000001">
    <property type="protein sequence ID" value="MDQ0643526.1"/>
    <property type="molecule type" value="Genomic_DNA"/>
</dbReference>
<evidence type="ECO:0000313" key="3">
    <source>
        <dbReference type="Proteomes" id="UP001239085"/>
    </source>
</evidence>
<evidence type="ECO:0000313" key="2">
    <source>
        <dbReference type="EMBL" id="MDQ0643526.1"/>
    </source>
</evidence>
<protein>
    <submittedName>
        <fullName evidence="2">ABC-type nickel/cobalt efflux system permease component RcnA</fullName>
    </submittedName>
</protein>
<evidence type="ECO:0000256" key="1">
    <source>
        <dbReference type="SAM" id="Phobius"/>
    </source>
</evidence>
<keyword evidence="1" id="KW-1133">Transmembrane helix</keyword>
<organism evidence="2 3">
    <name type="scientific">Microbacterium murale</name>
    <dbReference type="NCBI Taxonomy" id="1081040"/>
    <lineage>
        <taxon>Bacteria</taxon>
        <taxon>Bacillati</taxon>
        <taxon>Actinomycetota</taxon>
        <taxon>Actinomycetes</taxon>
        <taxon>Micrococcales</taxon>
        <taxon>Microbacteriaceae</taxon>
        <taxon>Microbacterium</taxon>
    </lineage>
</organism>
<accession>A0ABU0PA12</accession>
<keyword evidence="3" id="KW-1185">Reference proteome</keyword>
<gene>
    <name evidence="2" type="ORF">QFZ46_001686</name>
</gene>
<keyword evidence="1" id="KW-0472">Membrane</keyword>
<feature type="transmembrane region" description="Helical" evidence="1">
    <location>
        <begin position="28"/>
        <end position="53"/>
    </location>
</feature>
<dbReference type="RefSeq" id="WP_307360364.1">
    <property type="nucleotide sequence ID" value="NZ_JAUSXK010000001.1"/>
</dbReference>
<comment type="caution">
    <text evidence="2">The sequence shown here is derived from an EMBL/GenBank/DDBJ whole genome shotgun (WGS) entry which is preliminary data.</text>
</comment>
<proteinExistence type="predicted"/>
<dbReference type="Proteomes" id="UP001239085">
    <property type="component" value="Unassembled WGS sequence"/>
</dbReference>
<keyword evidence="1" id="KW-0812">Transmembrane</keyword>